<dbReference type="AlphaFoldDB" id="A0A0A2M8Z1"/>
<evidence type="ECO:0000313" key="1">
    <source>
        <dbReference type="EMBL" id="KGO84750.1"/>
    </source>
</evidence>
<gene>
    <name evidence="1" type="ORF">Q765_20045</name>
</gene>
<accession>A0A0A2M8Z1</accession>
<dbReference type="EMBL" id="JRLX01000039">
    <property type="protein sequence ID" value="KGO84750.1"/>
    <property type="molecule type" value="Genomic_DNA"/>
</dbReference>
<dbReference type="RefSeq" id="WP_020213854.1">
    <property type="nucleotide sequence ID" value="NZ_JRLX01000039.1"/>
</dbReference>
<organism evidence="1 2">
    <name type="scientific">Flavobacterium rivuli WB 3.3-2 = DSM 21788</name>
    <dbReference type="NCBI Taxonomy" id="1121895"/>
    <lineage>
        <taxon>Bacteria</taxon>
        <taxon>Pseudomonadati</taxon>
        <taxon>Bacteroidota</taxon>
        <taxon>Flavobacteriia</taxon>
        <taxon>Flavobacteriales</taxon>
        <taxon>Flavobacteriaceae</taxon>
        <taxon>Flavobacterium</taxon>
    </lineage>
</organism>
<dbReference type="OrthoDB" id="9983078at2"/>
<reference evidence="1 2" key="1">
    <citation type="submission" date="2013-09" db="EMBL/GenBank/DDBJ databases">
        <authorList>
            <person name="Zeng Z."/>
            <person name="Chen C."/>
        </authorList>
    </citation>
    <scope>NUCLEOTIDE SEQUENCE [LARGE SCALE GENOMIC DNA]</scope>
    <source>
        <strain evidence="1 2">WB 3.3-2</strain>
    </source>
</reference>
<evidence type="ECO:0000313" key="2">
    <source>
        <dbReference type="Proteomes" id="UP000030152"/>
    </source>
</evidence>
<sequence>MAATGCDRIVVENMTGDIPVLTPVDSTVIHQTNDDVTWRRYTFANMLLQFNFSDSTTSAITYGNNYHKNISDIFYTKAMIQKSGELVRNYDLDLEYFTADPTQYQLSTSCIIEFGKRSYILCVFNKHQFSVGPLNVYFYCLIDITDPDAVSAIGFTSRLAEGTDVLQDIYNKNGHLSISMHYYTHTGHKRYKTAMAIITQNERNEWVVR</sequence>
<comment type="caution">
    <text evidence="1">The sequence shown here is derived from an EMBL/GenBank/DDBJ whole genome shotgun (WGS) entry which is preliminary data.</text>
</comment>
<name>A0A0A2M8Z1_9FLAO</name>
<dbReference type="Proteomes" id="UP000030152">
    <property type="component" value="Unassembled WGS sequence"/>
</dbReference>
<proteinExistence type="predicted"/>
<keyword evidence="2" id="KW-1185">Reference proteome</keyword>
<dbReference type="STRING" id="1121895.GCA_000378485_02688"/>
<protein>
    <submittedName>
        <fullName evidence="1">Uncharacterized protein</fullName>
    </submittedName>
</protein>